<accession>A0A397IEY9</accession>
<keyword evidence="4" id="KW-0408">Iron</keyword>
<dbReference type="InterPro" id="IPR035903">
    <property type="entry name" value="HesB-like_dom_sf"/>
</dbReference>
<keyword evidence="8" id="KW-1185">Reference proteome</keyword>
<dbReference type="GO" id="GO:0051537">
    <property type="term" value="F:2 iron, 2 sulfur cluster binding"/>
    <property type="evidence" value="ECO:0007669"/>
    <property type="project" value="TreeGrafter"/>
</dbReference>
<organism evidence="7 8">
    <name type="scientific">Diversispora epigaea</name>
    <dbReference type="NCBI Taxonomy" id="1348612"/>
    <lineage>
        <taxon>Eukaryota</taxon>
        <taxon>Fungi</taxon>
        <taxon>Fungi incertae sedis</taxon>
        <taxon>Mucoromycota</taxon>
        <taxon>Glomeromycotina</taxon>
        <taxon>Glomeromycetes</taxon>
        <taxon>Diversisporales</taxon>
        <taxon>Diversisporaceae</taxon>
        <taxon>Diversispora</taxon>
    </lineage>
</organism>
<feature type="domain" description="Core" evidence="6">
    <location>
        <begin position="113"/>
        <end position="217"/>
    </location>
</feature>
<name>A0A397IEY9_9GLOM</name>
<dbReference type="GO" id="GO:0120510">
    <property type="term" value="C:mitochondrial [4Fe-4S] assembly complex"/>
    <property type="evidence" value="ECO:0007669"/>
    <property type="project" value="UniProtKB-ARBA"/>
</dbReference>
<dbReference type="FunFam" id="2.60.300.12:FF:000006">
    <property type="entry name" value="Iron-sulfur cluster assembly 2 mitochondrial"/>
    <property type="match status" value="1"/>
</dbReference>
<dbReference type="PANTHER" id="PTHR43011:SF1">
    <property type="entry name" value="IRON-SULFUR CLUSTER ASSEMBLY 2 HOMOLOG, MITOCHONDRIAL"/>
    <property type="match status" value="1"/>
</dbReference>
<dbReference type="OrthoDB" id="1938621at2759"/>
<dbReference type="EMBL" id="PQFF01000209">
    <property type="protein sequence ID" value="RHZ74325.1"/>
    <property type="molecule type" value="Genomic_DNA"/>
</dbReference>
<evidence type="ECO:0000256" key="1">
    <source>
        <dbReference type="ARBA" id="ARBA00004173"/>
    </source>
</evidence>
<dbReference type="InterPro" id="IPR017870">
    <property type="entry name" value="FeS_cluster_insertion_CS"/>
</dbReference>
<dbReference type="PANTHER" id="PTHR43011">
    <property type="entry name" value="IRON-SULFUR CLUSTER ASSEMBLY 2 HOMOLOG, MITOCHONDRIAL"/>
    <property type="match status" value="1"/>
</dbReference>
<dbReference type="InterPro" id="IPR000361">
    <property type="entry name" value="ATAP_core_dom"/>
</dbReference>
<reference evidence="7 8" key="1">
    <citation type="submission" date="2018-08" db="EMBL/GenBank/DDBJ databases">
        <title>Genome and evolution of the arbuscular mycorrhizal fungus Diversispora epigaea (formerly Glomus versiforme) and its bacterial endosymbionts.</title>
        <authorList>
            <person name="Sun X."/>
            <person name="Fei Z."/>
            <person name="Harrison M."/>
        </authorList>
    </citation>
    <scope>NUCLEOTIDE SEQUENCE [LARGE SCALE GENOMIC DNA]</scope>
    <source>
        <strain evidence="7 8">IT104</strain>
    </source>
</reference>
<comment type="similarity">
    <text evidence="2">Belongs to the HesB/IscA family.</text>
</comment>
<evidence type="ECO:0000256" key="5">
    <source>
        <dbReference type="ARBA" id="ARBA00023128"/>
    </source>
</evidence>
<dbReference type="Pfam" id="PF01521">
    <property type="entry name" value="Fe-S_biosyn"/>
    <property type="match status" value="1"/>
</dbReference>
<evidence type="ECO:0000313" key="7">
    <source>
        <dbReference type="EMBL" id="RHZ74325.1"/>
    </source>
</evidence>
<gene>
    <name evidence="7" type="ORF">Glove_226g19</name>
</gene>
<dbReference type="GO" id="GO:0051539">
    <property type="term" value="F:4 iron, 4 sulfur cluster binding"/>
    <property type="evidence" value="ECO:0007669"/>
    <property type="project" value="TreeGrafter"/>
</dbReference>
<comment type="caution">
    <text evidence="7">The sequence shown here is derived from an EMBL/GenBank/DDBJ whole genome shotgun (WGS) entry which is preliminary data.</text>
</comment>
<evidence type="ECO:0000256" key="2">
    <source>
        <dbReference type="ARBA" id="ARBA00006718"/>
    </source>
</evidence>
<keyword evidence="5" id="KW-0496">Mitochondrion</keyword>
<evidence type="ECO:0000256" key="4">
    <source>
        <dbReference type="ARBA" id="ARBA00023004"/>
    </source>
</evidence>
<evidence type="ECO:0000259" key="6">
    <source>
        <dbReference type="Pfam" id="PF01521"/>
    </source>
</evidence>
<dbReference type="NCBIfam" id="TIGR00049">
    <property type="entry name" value="iron-sulfur cluster assembly accessory protein"/>
    <property type="match status" value="1"/>
</dbReference>
<dbReference type="GO" id="GO:0016226">
    <property type="term" value="P:iron-sulfur cluster assembly"/>
    <property type="evidence" value="ECO:0007669"/>
    <property type="project" value="InterPro"/>
</dbReference>
<dbReference type="SUPFAM" id="SSF89360">
    <property type="entry name" value="HesB-like domain"/>
    <property type="match status" value="1"/>
</dbReference>
<dbReference type="PROSITE" id="PS01152">
    <property type="entry name" value="HESB"/>
    <property type="match status" value="1"/>
</dbReference>
<dbReference type="GO" id="GO:0005506">
    <property type="term" value="F:iron ion binding"/>
    <property type="evidence" value="ECO:0007669"/>
    <property type="project" value="TreeGrafter"/>
</dbReference>
<sequence>MTSRFLNFPKVINFFGAQQYIYFKRSFETRPIIKTKLNNLGDSIVISRSIRSISSRSVRSNLNNSSSILNNNNNNNKSIIPIIPTSKFGKRREYVTNIIHTPHKGENENIIGIEITDRAVKQLKYLSDFEKSPNNALRISVEPGGCHGFQYSYDLIEKSTFKNEEDVVFEKDGTTVIVDEISLGLIKGSKLDYTEELIGNQFQIVDNPQATSGCGCGVSFEIKI</sequence>
<protein>
    <recommendedName>
        <fullName evidence="6">Core domain-containing protein</fullName>
    </recommendedName>
</protein>
<dbReference type="STRING" id="1348612.A0A397IEY9"/>
<keyword evidence="3" id="KW-0479">Metal-binding</keyword>
<dbReference type="Gene3D" id="2.60.300.12">
    <property type="entry name" value="HesB-like domain"/>
    <property type="match status" value="1"/>
</dbReference>
<evidence type="ECO:0000256" key="3">
    <source>
        <dbReference type="ARBA" id="ARBA00022723"/>
    </source>
</evidence>
<dbReference type="Proteomes" id="UP000266861">
    <property type="component" value="Unassembled WGS sequence"/>
</dbReference>
<evidence type="ECO:0000313" key="8">
    <source>
        <dbReference type="Proteomes" id="UP000266861"/>
    </source>
</evidence>
<dbReference type="InterPro" id="IPR016092">
    <property type="entry name" value="ATAP"/>
</dbReference>
<comment type="subcellular location">
    <subcellularLocation>
        <location evidence="1">Mitochondrion</location>
    </subcellularLocation>
</comment>
<dbReference type="AlphaFoldDB" id="A0A397IEY9"/>
<proteinExistence type="inferred from homology"/>